<evidence type="ECO:0000259" key="1">
    <source>
        <dbReference type="PROSITE" id="PS51194"/>
    </source>
</evidence>
<dbReference type="Pfam" id="PF00271">
    <property type="entry name" value="Helicase_C"/>
    <property type="match status" value="1"/>
</dbReference>
<evidence type="ECO:0000313" key="2">
    <source>
        <dbReference type="EMBL" id="GLJ94619.1"/>
    </source>
</evidence>
<dbReference type="AlphaFoldDB" id="A0A9W6M4S6"/>
<dbReference type="Proteomes" id="UP001142291">
    <property type="component" value="Unassembled WGS sequence"/>
</dbReference>
<name>A0A9W6M4S6_9MICO</name>
<organism evidence="2 3">
    <name type="scientific">Microbacterium dextranolyticum</name>
    <dbReference type="NCBI Taxonomy" id="36806"/>
    <lineage>
        <taxon>Bacteria</taxon>
        <taxon>Bacillati</taxon>
        <taxon>Actinomycetota</taxon>
        <taxon>Actinomycetes</taxon>
        <taxon>Micrococcales</taxon>
        <taxon>Microbacteriaceae</taxon>
        <taxon>Microbacterium</taxon>
    </lineage>
</organism>
<dbReference type="RefSeq" id="WP_204964101.1">
    <property type="nucleotide sequence ID" value="NZ_BAAAUR010000010.1"/>
</dbReference>
<dbReference type="InterPro" id="IPR027417">
    <property type="entry name" value="P-loop_NTPase"/>
</dbReference>
<dbReference type="PROSITE" id="PS51194">
    <property type="entry name" value="HELICASE_CTER"/>
    <property type="match status" value="1"/>
</dbReference>
<dbReference type="InterPro" id="IPR001650">
    <property type="entry name" value="Helicase_C-like"/>
</dbReference>
<feature type="domain" description="Helicase C-terminal" evidence="1">
    <location>
        <begin position="876"/>
        <end position="1030"/>
    </location>
</feature>
<sequence>MSGVEARDHVERAVRRELFGPGDELHLGTPVDCAGANIVLSVEQAKAFVYHDAATGQELLTKMDPLRRYGVGVLFGGGATALSAVGAAASDPEDAPDIDTTWVSGLEVNDIDPNSPDVTFTGSVHQDRPDDDDFDLTDANSLKPSAMAVSFKVRVPDGGSLELRAWGASYKRYGVTIPGVHNQAEWWLRQPFALAGTVASASLRSGTFERLVVPVRPVSEDGSEDATLHRLLPQVQLYARPVPGESDPQSRLVTVALVNVDPGSGNAHALFQSGFEVRAASGASIQPYPSVHLTERDDEERSINLLYRNKSTFAIGHGCAALWDEGAGRAAGWVRTDPMPSYEVVSLTPNVYLRDQHGAYLTDASGKRRAVTVSMQELAAGSDSGRQQVDLVLRLYGQWIEDQRALIPDLPERFHQAAARHMDLCDEALGRMEAGWQLVQSDPLAARAFALANEAMLYQQLRSRLPDRTVKPTKRGPIIDSPAPEVVPTPQQGQWRPFQIAFVLATLPELILPSEAHRSVVDLIFFPTGGGKTEAYLGAAAVSLLARRLRDPDDIGTDTLMRYTLRLLTAQQFLRAAALICVLEDIRSRAEGELGGSPFGIGIWLGRSSTPNNWKQAIAGLRKMKTDARQENPFLLSRCPWCGTRMGRTPDNDSTDVVGYIELHDRVVFRCPDPDCRFGGRTRTLPVHVVDQDIYEKRPSLVIGTVDKFAMLAWTPDARSLFGLGPDGGRVVSPPSLIIQDELHLISGPLGSMVGLYEPVIDDLCTDRRGDEAIPPKIIASTATIRRYEDQVLGVFGRGDVALFPPHGLEEGHSFFAEPEMLDDGSRAPGRRYLGIMSGSLGSMQTVQVRVTAATLNGAASIPNDADRDGYWTNLNFLNSLRELGNTVYLLESDVPDYLTGLRFRDGLERPRWPRIVMELTSRRRSDEIPEAIDLLKKQYGEKGCIDICLASNIIEVGVDIDRLALMTIVGQPKTTAQYIQVSGRVGRKPEVSPGLVLTVYGAAKPRDRSHYERFRTYHQQLYAQVEPTSVTPFANPVLRRALHAAVIARIRQTSPALPPNPFPQAEFDEAVELLRKRAESVNAEELPAFDALVGERRRQWSAWQRTEWSANAFGGGDPLQGLMRSAGELPDLGSKATMWDVPMSMRNVDAECSIEISTAYAIADGLANGEAP</sequence>
<dbReference type="CDD" id="cd18785">
    <property type="entry name" value="SF2_C"/>
    <property type="match status" value="1"/>
</dbReference>
<comment type="caution">
    <text evidence="2">The sequence shown here is derived from an EMBL/GenBank/DDBJ whole genome shotgun (WGS) entry which is preliminary data.</text>
</comment>
<protein>
    <recommendedName>
        <fullName evidence="1">Helicase C-terminal domain-containing protein</fullName>
    </recommendedName>
</protein>
<dbReference type="Gene3D" id="3.40.50.300">
    <property type="entry name" value="P-loop containing nucleotide triphosphate hydrolases"/>
    <property type="match status" value="1"/>
</dbReference>
<evidence type="ECO:0000313" key="3">
    <source>
        <dbReference type="Proteomes" id="UP001142291"/>
    </source>
</evidence>
<accession>A0A9W6M4S6</accession>
<keyword evidence="3" id="KW-1185">Reference proteome</keyword>
<proteinExistence type="predicted"/>
<reference evidence="2" key="1">
    <citation type="journal article" date="2014" name="Int. J. Syst. Evol. Microbiol.">
        <title>Complete genome sequence of Corynebacterium casei LMG S-19264T (=DSM 44701T), isolated from a smear-ripened cheese.</title>
        <authorList>
            <consortium name="US DOE Joint Genome Institute (JGI-PGF)"/>
            <person name="Walter F."/>
            <person name="Albersmeier A."/>
            <person name="Kalinowski J."/>
            <person name="Ruckert C."/>
        </authorList>
    </citation>
    <scope>NUCLEOTIDE SEQUENCE</scope>
    <source>
        <strain evidence="2">VKM Ac-1940</strain>
    </source>
</reference>
<gene>
    <name evidence="2" type="ORF">GCM10017591_06800</name>
</gene>
<dbReference type="EMBL" id="BSER01000003">
    <property type="protein sequence ID" value="GLJ94619.1"/>
    <property type="molecule type" value="Genomic_DNA"/>
</dbReference>
<dbReference type="SUPFAM" id="SSF52540">
    <property type="entry name" value="P-loop containing nucleoside triphosphate hydrolases"/>
    <property type="match status" value="1"/>
</dbReference>
<reference evidence="2" key="2">
    <citation type="submission" date="2023-01" db="EMBL/GenBank/DDBJ databases">
        <authorList>
            <person name="Sun Q."/>
            <person name="Evtushenko L."/>
        </authorList>
    </citation>
    <scope>NUCLEOTIDE SEQUENCE</scope>
    <source>
        <strain evidence="2">VKM Ac-1940</strain>
    </source>
</reference>
<dbReference type="SMART" id="SM00490">
    <property type="entry name" value="HELICc"/>
    <property type="match status" value="1"/>
</dbReference>